<organism evidence="1 2">
    <name type="scientific">Solanum commersonii</name>
    <name type="common">Commerson's wild potato</name>
    <name type="synonym">Commerson's nightshade</name>
    <dbReference type="NCBI Taxonomy" id="4109"/>
    <lineage>
        <taxon>Eukaryota</taxon>
        <taxon>Viridiplantae</taxon>
        <taxon>Streptophyta</taxon>
        <taxon>Embryophyta</taxon>
        <taxon>Tracheophyta</taxon>
        <taxon>Spermatophyta</taxon>
        <taxon>Magnoliopsida</taxon>
        <taxon>eudicotyledons</taxon>
        <taxon>Gunneridae</taxon>
        <taxon>Pentapetalae</taxon>
        <taxon>asterids</taxon>
        <taxon>lamiids</taxon>
        <taxon>Solanales</taxon>
        <taxon>Solanaceae</taxon>
        <taxon>Solanoideae</taxon>
        <taxon>Solaneae</taxon>
        <taxon>Solanum</taxon>
    </lineage>
</organism>
<dbReference type="EMBL" id="JACXVP010000009">
    <property type="protein sequence ID" value="KAG5588001.1"/>
    <property type="molecule type" value="Genomic_DNA"/>
</dbReference>
<evidence type="ECO:0000313" key="2">
    <source>
        <dbReference type="Proteomes" id="UP000824120"/>
    </source>
</evidence>
<comment type="caution">
    <text evidence="1">The sequence shown here is derived from an EMBL/GenBank/DDBJ whole genome shotgun (WGS) entry which is preliminary data.</text>
</comment>
<keyword evidence="2" id="KW-1185">Reference proteome</keyword>
<proteinExistence type="predicted"/>
<evidence type="ECO:0000313" key="1">
    <source>
        <dbReference type="EMBL" id="KAG5588001.1"/>
    </source>
</evidence>
<protein>
    <submittedName>
        <fullName evidence="1">Uncharacterized protein</fullName>
    </submittedName>
</protein>
<dbReference type="Proteomes" id="UP000824120">
    <property type="component" value="Chromosome 9"/>
</dbReference>
<gene>
    <name evidence="1" type="ORF">H5410_048435</name>
</gene>
<name>A0A9J5XI27_SOLCO</name>
<accession>A0A9J5XI27</accession>
<dbReference type="AlphaFoldDB" id="A0A9J5XI27"/>
<reference evidence="1 2" key="1">
    <citation type="submission" date="2020-09" db="EMBL/GenBank/DDBJ databases">
        <title>De no assembly of potato wild relative species, Solanum commersonii.</title>
        <authorList>
            <person name="Cho K."/>
        </authorList>
    </citation>
    <scope>NUCLEOTIDE SEQUENCE [LARGE SCALE GENOMIC DNA]</scope>
    <source>
        <strain evidence="1">LZ3.2</strain>
        <tissue evidence="1">Leaf</tissue>
    </source>
</reference>
<sequence>MYVKFQYVDTSNCFHILNSTKPTPSIGISIPPTKKYKNQNKLNDPNGRIEKSKNLGVKFRPGVGYGNDVKEKLDYQIGKNSHTRVWKNGVLKTQNGFLRKPVDEIESEEKIDGQSSWSNGVQTKCSTKWRNDVKETQNGFLRKPVDRTESEEKIHGKLSSGNVLQTNCSTKWCNDVKETQNGVFRKPVDRTENKKKLVVN</sequence>